<reference evidence="2 3" key="2">
    <citation type="journal article" date="2019" name="ISME J.">
        <title>Cobaviruses - a new globally distributed phage group infecting Rhodobacteraceae in marine ecosystems.</title>
        <authorList>
            <person name="Bischoff V."/>
            <person name="Bunk B."/>
            <person name="Meier-Kolthoff J.P."/>
            <person name="Sproer C."/>
            <person name="Poehlein A."/>
            <person name="Dogs M."/>
            <person name="Nguyen M."/>
            <person name="Petersen J."/>
            <person name="Daniel R."/>
            <person name="Overmann J."/>
            <person name="Goker M."/>
            <person name="Simon M."/>
            <person name="Brinkhoff T."/>
            <person name="Moraru C."/>
        </authorList>
    </citation>
    <scope>NUCLEOTIDE SEQUENCE [LARGE SCALE GENOMIC DNA]</scope>
</reference>
<keyword evidence="1" id="KW-1133">Transmembrane helix</keyword>
<gene>
    <name evidence="2" type="ORF">vBLenPICBM2__10</name>
</gene>
<dbReference type="Proteomes" id="UP000273515">
    <property type="component" value="Segment"/>
</dbReference>
<organism evidence="2 3">
    <name type="scientific">Lentibacter phage vB_LenP_ICBM2</name>
    <dbReference type="NCBI Taxonomy" id="2847823"/>
    <lineage>
        <taxon>Viruses</taxon>
        <taxon>Duplodnaviria</taxon>
        <taxon>Heunggongvirae</taxon>
        <taxon>Uroviricota</taxon>
        <taxon>Caudoviricetes</taxon>
        <taxon>Zobellviridae</taxon>
        <taxon>Cobavirinae</taxon>
        <taxon>Veravirus</taxon>
        <taxon>Veravirus septentrionalis</taxon>
    </lineage>
</organism>
<sequence>MLSFDPMATALAATYFLGIFLHYTHIRTIFVMSDLSDQMDHTKALFNSSIWVLLTLHYLLMFLMPSIFMPDDDEDEDY</sequence>
<protein>
    <submittedName>
        <fullName evidence="2">Uncharacterized protein</fullName>
    </submittedName>
</protein>
<reference evidence="3" key="1">
    <citation type="submission" date="2017-07" db="EMBL/GenBank/DDBJ databases">
        <title>Cobaviruses - a newly discovered phage group infecting protist-associated Rhodobacteraceae is ubiquitous in highly productive marine areas.</title>
        <authorList>
            <person name="Bischoff V."/>
            <person name="Bunk B."/>
            <person name="Meier-Kolthoff J."/>
            <person name="Sproer C."/>
            <person name="Poehlein A."/>
            <person name="Dogs M."/>
            <person name="Daniel R."/>
            <person name="Overmann J."/>
            <person name="Goker M."/>
            <person name="Simon M."/>
            <person name="Brinkhoff T."/>
            <person name="Moraru C."/>
        </authorList>
    </citation>
    <scope>NUCLEOTIDE SEQUENCE [LARGE SCALE GENOMIC DNA]</scope>
</reference>
<accession>A0A3G2YRC9</accession>
<feature type="transmembrane region" description="Helical" evidence="1">
    <location>
        <begin position="44"/>
        <end position="68"/>
    </location>
</feature>
<keyword evidence="1" id="KW-0812">Transmembrane</keyword>
<evidence type="ECO:0000313" key="2">
    <source>
        <dbReference type="EMBL" id="AYP28070.1"/>
    </source>
</evidence>
<name>A0A3G2YRC9_9CAUD</name>
<keyword evidence="1" id="KW-0472">Membrane</keyword>
<dbReference type="EMBL" id="MF431616">
    <property type="protein sequence ID" value="AYP28070.1"/>
    <property type="molecule type" value="Genomic_DNA"/>
</dbReference>
<evidence type="ECO:0000313" key="3">
    <source>
        <dbReference type="Proteomes" id="UP000273515"/>
    </source>
</evidence>
<evidence type="ECO:0000256" key="1">
    <source>
        <dbReference type="SAM" id="Phobius"/>
    </source>
</evidence>
<keyword evidence="3" id="KW-1185">Reference proteome</keyword>
<proteinExistence type="predicted"/>
<feature type="transmembrane region" description="Helical" evidence="1">
    <location>
        <begin position="6"/>
        <end position="23"/>
    </location>
</feature>